<evidence type="ECO:0000256" key="2">
    <source>
        <dbReference type="ARBA" id="ARBA00022670"/>
    </source>
</evidence>
<feature type="chain" id="PRO_5012109583" evidence="6">
    <location>
        <begin position="26"/>
        <end position="950"/>
    </location>
</feature>
<dbReference type="Gene3D" id="3.30.830.10">
    <property type="entry name" value="Metalloenzyme, LuxS/M16 peptidase-like"/>
    <property type="match status" value="4"/>
</dbReference>
<evidence type="ECO:0000256" key="1">
    <source>
        <dbReference type="ARBA" id="ARBA00007261"/>
    </source>
</evidence>
<name>A0A291QYT5_9BACT</name>
<feature type="domain" description="Peptidase M16 C-terminal" evidence="8">
    <location>
        <begin position="699"/>
        <end position="877"/>
    </location>
</feature>
<dbReference type="RefSeq" id="WP_098195465.1">
    <property type="nucleotide sequence ID" value="NZ_CP023777.1"/>
</dbReference>
<dbReference type="InterPro" id="IPR007863">
    <property type="entry name" value="Peptidase_M16_C"/>
</dbReference>
<dbReference type="SUPFAM" id="SSF63411">
    <property type="entry name" value="LuxS/MPP-like metallohydrolase"/>
    <property type="match status" value="4"/>
</dbReference>
<dbReference type="PANTHER" id="PTHR43690:SF34">
    <property type="entry name" value="ZINC PROTEASE PQQL-LIKE"/>
    <property type="match status" value="1"/>
</dbReference>
<keyword evidence="3" id="KW-0378">Hydrolase</keyword>
<evidence type="ECO:0000259" key="8">
    <source>
        <dbReference type="Pfam" id="PF05193"/>
    </source>
</evidence>
<evidence type="ECO:0000313" key="10">
    <source>
        <dbReference type="Proteomes" id="UP000220133"/>
    </source>
</evidence>
<evidence type="ECO:0000256" key="5">
    <source>
        <dbReference type="ARBA" id="ARBA00023049"/>
    </source>
</evidence>
<dbReference type="Pfam" id="PF05193">
    <property type="entry name" value="Peptidase_M16_C"/>
    <property type="match status" value="2"/>
</dbReference>
<dbReference type="InterPro" id="IPR011249">
    <property type="entry name" value="Metalloenz_LuxS/M16"/>
</dbReference>
<dbReference type="EMBL" id="CP023777">
    <property type="protein sequence ID" value="ATL49097.1"/>
    <property type="molecule type" value="Genomic_DNA"/>
</dbReference>
<keyword evidence="10" id="KW-1185">Reference proteome</keyword>
<evidence type="ECO:0000256" key="3">
    <source>
        <dbReference type="ARBA" id="ARBA00022801"/>
    </source>
</evidence>
<evidence type="ECO:0000256" key="4">
    <source>
        <dbReference type="ARBA" id="ARBA00022833"/>
    </source>
</evidence>
<keyword evidence="2" id="KW-0645">Protease</keyword>
<keyword evidence="5" id="KW-0482">Metalloprotease</keyword>
<evidence type="ECO:0000256" key="6">
    <source>
        <dbReference type="SAM" id="SignalP"/>
    </source>
</evidence>
<proteinExistence type="inferred from homology"/>
<accession>A0A291QYT5</accession>
<feature type="domain" description="Peptidase M16 N-terminal" evidence="7">
    <location>
        <begin position="61"/>
        <end position="195"/>
    </location>
</feature>
<dbReference type="InterPro" id="IPR011765">
    <property type="entry name" value="Pept_M16_N"/>
</dbReference>
<dbReference type="GO" id="GO:0008237">
    <property type="term" value="F:metallopeptidase activity"/>
    <property type="evidence" value="ECO:0007669"/>
    <property type="project" value="UniProtKB-KW"/>
</dbReference>
<comment type="similarity">
    <text evidence="1">Belongs to the peptidase M16 family.</text>
</comment>
<sequence>MKRKFLVLALALSTGFSFWNAPVFAQKKSAKATKTANDVIPVDPDVKIGKLSNGLTYYIRKNTEPKNRAVLYLAIKAGSLMETDAQQGLAHFTEHMSFNGTKDFPKNELINYLQKAGVKFGADLNAYTAFDQTVYQLPIPTDSVELFKNGFKILANWAGMVSMEGSEIDAERGVIIEEDRQRGKNAQSRMQKQLLPVVLHNSRYAERIPIGKIDILQNFKHEEIRNFYKDWYRPNLQAVIAVGDFDPAAVEKMIKDNFSGLKNPAKPKPRIEYTLPDNKEPLVKEVVDKEFPFHVVMASFRHHTTTTTTNEDIRRNLVEGMVSSMMKTRIYELKQSGQAPFLEGMFSYGAYQGGIVRNQDALSVAAVSKTPGELEKAFRGIMAEVERMAKFGFTANELNVIKKNLDAGNEKGFREKDKTSSDAYVQSYLNNFLTGTAIPSATYSYQLMKKLIQDISLEEVNNAAKQMAKQENVLVIVQAPEKSKDELPTAATLLNVLKTAGEGVKPYEDKTINKPLLAKKPTPGKVVKEEQVESIGLTKLTLSNGVTVYLKPTDFKNDQIIFNSFAPGGTSLIDDKDLLARSYTGNIPSNGIGEFDNTQLGKLLAGNTASVSSYIGNLYQGFSGSTSPQDLETALQLVYARATEPRKDEKIFKKDMEDFKVQLAASGVSPASVYQDTIQSVWSSYSERERKPTEKEVDDISLDQSFEFYKDRFSDASGQTFVFVGNFDVEKIKPLLEMYLGGLPSTNRHENYIDRNIMPLQGKVERIVKKGIEDKAQVQLIFHGTYENTPENNVQIGALSDILEFKVLERLREKESGVYSPNVGASYSKLPHPYYSLTISFSCATANVDKLINAALDEVEKIKKNGATEEDVEKFKAESRRSLEVSLRQNGFWLNYLVSKFRDHDDPTSVLTTEKRLATVTTGSIKKAADFFLSGKNFFKAVLVPEKIEK</sequence>
<dbReference type="OrthoDB" id="9811314at2"/>
<dbReference type="GO" id="GO:0006508">
    <property type="term" value="P:proteolysis"/>
    <property type="evidence" value="ECO:0007669"/>
    <property type="project" value="UniProtKB-KW"/>
</dbReference>
<keyword evidence="4" id="KW-0862">Zinc</keyword>
<feature type="domain" description="Peptidase M16 C-terminal" evidence="8">
    <location>
        <begin position="219"/>
        <end position="405"/>
    </location>
</feature>
<evidence type="ECO:0000313" key="9">
    <source>
        <dbReference type="EMBL" id="ATL49097.1"/>
    </source>
</evidence>
<dbReference type="GO" id="GO:0046872">
    <property type="term" value="F:metal ion binding"/>
    <property type="evidence" value="ECO:0007669"/>
    <property type="project" value="InterPro"/>
</dbReference>
<dbReference type="Proteomes" id="UP000220133">
    <property type="component" value="Chromosome"/>
</dbReference>
<dbReference type="Pfam" id="PF00675">
    <property type="entry name" value="Peptidase_M16"/>
    <property type="match status" value="1"/>
</dbReference>
<feature type="signal peptide" evidence="6">
    <location>
        <begin position="1"/>
        <end position="25"/>
    </location>
</feature>
<dbReference type="PANTHER" id="PTHR43690">
    <property type="entry name" value="NARDILYSIN"/>
    <property type="match status" value="1"/>
</dbReference>
<dbReference type="AlphaFoldDB" id="A0A291QYT5"/>
<protein>
    <submittedName>
        <fullName evidence="9">Peptidase M16</fullName>
    </submittedName>
</protein>
<keyword evidence="6" id="KW-0732">Signal</keyword>
<dbReference type="KEGG" id="cbae:COR50_19045"/>
<gene>
    <name evidence="9" type="ORF">COR50_19045</name>
</gene>
<organism evidence="9 10">
    <name type="scientific">Chitinophaga caeni</name>
    <dbReference type="NCBI Taxonomy" id="2029983"/>
    <lineage>
        <taxon>Bacteria</taxon>
        <taxon>Pseudomonadati</taxon>
        <taxon>Bacteroidota</taxon>
        <taxon>Chitinophagia</taxon>
        <taxon>Chitinophagales</taxon>
        <taxon>Chitinophagaceae</taxon>
        <taxon>Chitinophaga</taxon>
    </lineage>
</organism>
<reference evidence="9 10" key="1">
    <citation type="submission" date="2017-10" db="EMBL/GenBank/DDBJ databases">
        <title>Paenichitinophaga pekingensis gen. nov., sp. nov., isolated from activated sludge.</title>
        <authorList>
            <person name="Jin D."/>
            <person name="Kong X."/>
            <person name="Deng Y."/>
            <person name="Bai Z."/>
        </authorList>
    </citation>
    <scope>NUCLEOTIDE SEQUENCE [LARGE SCALE GENOMIC DNA]</scope>
    <source>
        <strain evidence="9 10">13</strain>
    </source>
</reference>
<evidence type="ECO:0000259" key="7">
    <source>
        <dbReference type="Pfam" id="PF00675"/>
    </source>
</evidence>
<dbReference type="InterPro" id="IPR050626">
    <property type="entry name" value="Peptidase_M16"/>
</dbReference>